<feature type="domain" description="Reverse transcriptase" evidence="2">
    <location>
        <begin position="1"/>
        <end position="298"/>
    </location>
</feature>
<sequence>MPTTIYDLPPEMIVRILRECDIRTICRVTGVCKFLALIIDTHYKLLPRRQLKFVAAYSNSRNGPRSISRWITFLRRINAISGSVPEESILIIKGVITPDDKENPSYTCPIEQRGSRLAFTDIEMFRIDMKLCCRVVKAVHLAFIDLEKAYDRVLHELIWMSLQKHGVPEEYVLWIKMLYQEPSSLPVEVGVHQGSVLSPLLFILCVDTITQGYPVAASLVPTGLLYAGDLMLAAETRKERQAKVQLWKDRLQRYGLRLKTEKTIENIECGTKIEHGTICVDGDGLKKVECFKYLGSRIDSTGDILSDTFGRANAAWMKWRTTMGILYGKKMPIRRKSKVYRTVVRTVALYGTECLAATKAAKQVLHTVEMRMLRWSMGVTLRDEVPNEVVRSTFGVAPITTKMREARLRWLGRVCRREEESVTKTALNLNVKGTRPHGRPKTRWLDCVKSDMAELTLNDEKSMDWSSFFRKFHTKVHSLHFTVTVVTTWAVLNIVESLCPNSLKIEFEIKDGPLKISQLCRHRAVQQVTSITLLDSNIYDECLDEIRIPTVHLEGLTQVTGFGLQHILSEWLSGKRVIKLYEITARGYVSPSHLFHNLPFEHVEETDSWTLRRGDEVLSVVANGHKTSTNCRVKAGNEHWSTVLAKSEMLDFREKAAAVTSAFCEDWFHDASSILILGDGNLSFSLAVAECMPDKYITATVLDSETEFAARYPNNHNAERLCQHSNVKLLFSIDATALPQEWAGKYHYIVMNFPHPGGKTNLRKSRQLASAIFRGVSRIMTPETEFYLALAQGQAGVECPSGSPWTTAVPAHAKDSWQALYLAADKGLLLEDVCAFPAGAFAGYSSSGYKSTARGFNNSQGAQRLLFRKSPVLTSLHQVASLERPRGGFHMFRPYFLHDVSFLFLEDVQQGEHIVFDLLHRLTGSAVVNVEEVVELRSMCPEPYLPNRIYRLTWQVVSVAVGKRLCNELQEQLRSEIQKAIRSEHLPLILT</sequence>
<dbReference type="PROSITE" id="PS50181">
    <property type="entry name" value="FBOX"/>
    <property type="match status" value="1"/>
</dbReference>
<feature type="domain" description="F-box" evidence="1">
    <location>
        <begin position="2"/>
        <end position="46"/>
    </location>
</feature>
<dbReference type="Pfam" id="PF10354">
    <property type="entry name" value="BMT5-like"/>
    <property type="match status" value="1"/>
</dbReference>
<evidence type="ECO:0000313" key="4">
    <source>
        <dbReference type="Proteomes" id="UP000024635"/>
    </source>
</evidence>
<dbReference type="GO" id="GO:0070042">
    <property type="term" value="F:rRNA (uridine-N3-)-methyltransferase activity"/>
    <property type="evidence" value="ECO:0007669"/>
    <property type="project" value="InterPro"/>
</dbReference>
<dbReference type="EMBL" id="JARK01001542">
    <property type="protein sequence ID" value="EYB91436.1"/>
    <property type="molecule type" value="Genomic_DNA"/>
</dbReference>
<dbReference type="PANTHER" id="PTHR47027">
    <property type="entry name" value="REVERSE TRANSCRIPTASE DOMAIN-CONTAINING PROTEIN"/>
    <property type="match status" value="1"/>
</dbReference>
<dbReference type="GO" id="GO:0070475">
    <property type="term" value="P:rRNA base methylation"/>
    <property type="evidence" value="ECO:0007669"/>
    <property type="project" value="InterPro"/>
</dbReference>
<dbReference type="InterPro" id="IPR043502">
    <property type="entry name" value="DNA/RNA_pol_sf"/>
</dbReference>
<dbReference type="AlphaFoldDB" id="A0A016SM51"/>
<dbReference type="InterPro" id="IPR019446">
    <property type="entry name" value="BMT5-like"/>
</dbReference>
<dbReference type="Pfam" id="PF00078">
    <property type="entry name" value="RVT_1"/>
    <property type="match status" value="1"/>
</dbReference>
<dbReference type="SUPFAM" id="SSF56672">
    <property type="entry name" value="DNA/RNA polymerases"/>
    <property type="match status" value="1"/>
</dbReference>
<evidence type="ECO:0000259" key="1">
    <source>
        <dbReference type="PROSITE" id="PS50181"/>
    </source>
</evidence>
<dbReference type="PROSITE" id="PS50878">
    <property type="entry name" value="RT_POL"/>
    <property type="match status" value="1"/>
</dbReference>
<evidence type="ECO:0000259" key="2">
    <source>
        <dbReference type="PROSITE" id="PS50878"/>
    </source>
</evidence>
<organism evidence="3 4">
    <name type="scientific">Ancylostoma ceylanicum</name>
    <dbReference type="NCBI Taxonomy" id="53326"/>
    <lineage>
        <taxon>Eukaryota</taxon>
        <taxon>Metazoa</taxon>
        <taxon>Ecdysozoa</taxon>
        <taxon>Nematoda</taxon>
        <taxon>Chromadorea</taxon>
        <taxon>Rhabditida</taxon>
        <taxon>Rhabditina</taxon>
        <taxon>Rhabditomorpha</taxon>
        <taxon>Strongyloidea</taxon>
        <taxon>Ancylostomatidae</taxon>
        <taxon>Ancylostomatinae</taxon>
        <taxon>Ancylostoma</taxon>
    </lineage>
</organism>
<evidence type="ECO:0000313" key="3">
    <source>
        <dbReference type="EMBL" id="EYB91436.1"/>
    </source>
</evidence>
<reference evidence="4" key="1">
    <citation type="journal article" date="2015" name="Nat. Genet.">
        <title>The genome and transcriptome of the zoonotic hookworm Ancylostoma ceylanicum identify infection-specific gene families.</title>
        <authorList>
            <person name="Schwarz E.M."/>
            <person name="Hu Y."/>
            <person name="Antoshechkin I."/>
            <person name="Miller M.M."/>
            <person name="Sternberg P.W."/>
            <person name="Aroian R.V."/>
        </authorList>
    </citation>
    <scope>NUCLEOTIDE SEQUENCE</scope>
    <source>
        <strain evidence="4">HY135</strain>
    </source>
</reference>
<proteinExistence type="predicted"/>
<name>A0A016SM51_9BILA</name>
<protein>
    <recommendedName>
        <fullName evidence="5">F-box domain-containing protein</fullName>
    </recommendedName>
</protein>
<dbReference type="PANTHER" id="PTHR47027:SF28">
    <property type="entry name" value="ENDONUCLEASE-REVERSE TRANSCRIPTASE"/>
    <property type="match status" value="1"/>
</dbReference>
<accession>A0A016SM51</accession>
<evidence type="ECO:0008006" key="5">
    <source>
        <dbReference type="Google" id="ProtNLM"/>
    </source>
</evidence>
<dbReference type="STRING" id="53326.A0A016SM51"/>
<gene>
    <name evidence="3" type="primary">Acey_s0206.g1991</name>
    <name evidence="3" type="ORF">Y032_0206g1991</name>
</gene>
<comment type="caution">
    <text evidence="3">The sequence shown here is derived from an EMBL/GenBank/DDBJ whole genome shotgun (WGS) entry which is preliminary data.</text>
</comment>
<dbReference type="OrthoDB" id="273345at2759"/>
<dbReference type="InterPro" id="IPR000477">
    <property type="entry name" value="RT_dom"/>
</dbReference>
<dbReference type="InterPro" id="IPR036047">
    <property type="entry name" value="F-box-like_dom_sf"/>
</dbReference>
<dbReference type="Proteomes" id="UP000024635">
    <property type="component" value="Unassembled WGS sequence"/>
</dbReference>
<dbReference type="InterPro" id="IPR001810">
    <property type="entry name" value="F-box_dom"/>
</dbReference>
<dbReference type="SUPFAM" id="SSF81383">
    <property type="entry name" value="F-box domain"/>
    <property type="match status" value="1"/>
</dbReference>
<keyword evidence="4" id="KW-1185">Reference proteome</keyword>